<reference evidence="2" key="1">
    <citation type="submission" date="2021-02" db="EMBL/GenBank/DDBJ databases">
        <title>Genome sequence Cadophora malorum strain M34.</title>
        <authorList>
            <person name="Stefanovic E."/>
            <person name="Vu D."/>
            <person name="Scully C."/>
            <person name="Dijksterhuis J."/>
            <person name="Roader J."/>
            <person name="Houbraken J."/>
        </authorList>
    </citation>
    <scope>NUCLEOTIDE SEQUENCE</scope>
    <source>
        <strain evidence="2">M34</strain>
    </source>
</reference>
<evidence type="ECO:0000313" key="2">
    <source>
        <dbReference type="EMBL" id="KAG4413554.1"/>
    </source>
</evidence>
<evidence type="ECO:0000256" key="1">
    <source>
        <dbReference type="SAM" id="MobiDB-lite"/>
    </source>
</evidence>
<dbReference type="Proteomes" id="UP000664132">
    <property type="component" value="Unassembled WGS sequence"/>
</dbReference>
<gene>
    <name evidence="2" type="ORF">IFR04_013337</name>
</gene>
<comment type="caution">
    <text evidence="2">The sequence shown here is derived from an EMBL/GenBank/DDBJ whole genome shotgun (WGS) entry which is preliminary data.</text>
</comment>
<organism evidence="2 3">
    <name type="scientific">Cadophora malorum</name>
    <dbReference type="NCBI Taxonomy" id="108018"/>
    <lineage>
        <taxon>Eukaryota</taxon>
        <taxon>Fungi</taxon>
        <taxon>Dikarya</taxon>
        <taxon>Ascomycota</taxon>
        <taxon>Pezizomycotina</taxon>
        <taxon>Leotiomycetes</taxon>
        <taxon>Helotiales</taxon>
        <taxon>Ploettnerulaceae</taxon>
        <taxon>Cadophora</taxon>
    </lineage>
</organism>
<name>A0A8H7T1P2_9HELO</name>
<dbReference type="EMBL" id="JAFJYH010000309">
    <property type="protein sequence ID" value="KAG4413554.1"/>
    <property type="molecule type" value="Genomic_DNA"/>
</dbReference>
<sequence length="84" mass="9199">MSTMAKSDTADQMAALGIEDQYQDNGPTIDDIISATIDEAENDLDRSSSSSSPGPERESNTLESLPLEEERLLWKDNCPPDIIL</sequence>
<proteinExistence type="predicted"/>
<dbReference type="AlphaFoldDB" id="A0A8H7T1P2"/>
<protein>
    <submittedName>
        <fullName evidence="2">Uncharacterized protein</fullName>
    </submittedName>
</protein>
<keyword evidence="3" id="KW-1185">Reference proteome</keyword>
<evidence type="ECO:0000313" key="3">
    <source>
        <dbReference type="Proteomes" id="UP000664132"/>
    </source>
</evidence>
<feature type="region of interest" description="Disordered" evidence="1">
    <location>
        <begin position="1"/>
        <end position="65"/>
    </location>
</feature>
<accession>A0A8H7T1P2</accession>